<evidence type="ECO:0000256" key="2">
    <source>
        <dbReference type="ARBA" id="ARBA00006706"/>
    </source>
</evidence>
<evidence type="ECO:0000256" key="4">
    <source>
        <dbReference type="ARBA" id="ARBA00022723"/>
    </source>
</evidence>
<dbReference type="STRING" id="588581.Cpap_3721"/>
<dbReference type="InterPro" id="IPR008949">
    <property type="entry name" value="Isoprenoid_synthase_dom_sf"/>
</dbReference>
<keyword evidence="5" id="KW-0460">Magnesium</keyword>
<dbReference type="CDD" id="cd00685">
    <property type="entry name" value="Trans_IPPS_HT"/>
    <property type="match status" value="1"/>
</dbReference>
<protein>
    <submittedName>
        <fullName evidence="7">Polyprenyl synthetase</fullName>
    </submittedName>
</protein>
<dbReference type="Pfam" id="PF00348">
    <property type="entry name" value="polyprenyl_synt"/>
    <property type="match status" value="1"/>
</dbReference>
<dbReference type="eggNOG" id="COG0142">
    <property type="taxonomic scope" value="Bacteria"/>
</dbReference>
<keyword evidence="4" id="KW-0479">Metal-binding</keyword>
<dbReference type="EMBL" id="ACXX02000001">
    <property type="protein sequence ID" value="EGD49289.1"/>
    <property type="molecule type" value="Genomic_DNA"/>
</dbReference>
<reference evidence="7" key="1">
    <citation type="submission" date="2009-07" db="EMBL/GenBank/DDBJ databases">
        <authorList>
            <consortium name="US DOE Joint Genome Institute (JGI-PGF)"/>
            <person name="Lucas S."/>
            <person name="Copeland A."/>
            <person name="Lapidus A."/>
            <person name="Glavina del Rio T."/>
            <person name="Tice H."/>
            <person name="Bruce D."/>
            <person name="Goodwin L."/>
            <person name="Pitluck S."/>
            <person name="Larimer F."/>
            <person name="Land M.L."/>
            <person name="Mouttaki H."/>
            <person name="He Z."/>
            <person name="Zhou J."/>
            <person name="Hemme C.L."/>
        </authorList>
    </citation>
    <scope>NUCLEOTIDE SEQUENCE [LARGE SCALE GENOMIC DNA]</scope>
    <source>
        <strain evidence="7">DSM 2782</strain>
    </source>
</reference>
<reference evidence="7" key="2">
    <citation type="submission" date="2011-01" db="EMBL/GenBank/DDBJ databases">
        <title>The Non-contiguous Finished genome of Clostridium papyrosolvens.</title>
        <authorList>
            <person name="Lucas S."/>
            <person name="Copeland A."/>
            <person name="Lapidus A."/>
            <person name="Cheng J.-F."/>
            <person name="Goodwin L."/>
            <person name="Pitluck S."/>
            <person name="Misra M."/>
            <person name="Chertkov O."/>
            <person name="Detter J.C."/>
            <person name="Han C."/>
            <person name="Tapia R."/>
            <person name="Land M."/>
            <person name="Hauser L."/>
            <person name="Kyrpides N."/>
            <person name="Ivanova N."/>
            <person name="Pagani I."/>
            <person name="Mouttaki H."/>
            <person name="He Z."/>
            <person name="Zhou J."/>
            <person name="Hemme C.L."/>
            <person name="Woyke T."/>
        </authorList>
    </citation>
    <scope>NUCLEOTIDE SEQUENCE [LARGE SCALE GENOMIC DNA]</scope>
    <source>
        <strain evidence="7">DSM 2782</strain>
    </source>
</reference>
<proteinExistence type="inferred from homology"/>
<evidence type="ECO:0000313" key="7">
    <source>
        <dbReference type="EMBL" id="EGD49289.1"/>
    </source>
</evidence>
<dbReference type="PANTHER" id="PTHR12001">
    <property type="entry name" value="GERANYLGERANYL PYROPHOSPHATE SYNTHASE"/>
    <property type="match status" value="1"/>
</dbReference>
<dbReference type="Proteomes" id="UP000003860">
    <property type="component" value="Unassembled WGS sequence"/>
</dbReference>
<dbReference type="SUPFAM" id="SSF48576">
    <property type="entry name" value="Terpenoid synthases"/>
    <property type="match status" value="1"/>
</dbReference>
<evidence type="ECO:0000256" key="3">
    <source>
        <dbReference type="ARBA" id="ARBA00022679"/>
    </source>
</evidence>
<comment type="cofactor">
    <cofactor evidence="1">
        <name>Mg(2+)</name>
        <dbReference type="ChEBI" id="CHEBI:18420"/>
    </cofactor>
</comment>
<evidence type="ECO:0000313" key="8">
    <source>
        <dbReference type="Proteomes" id="UP000003860"/>
    </source>
</evidence>
<dbReference type="AlphaFoldDB" id="F1T741"/>
<evidence type="ECO:0000256" key="6">
    <source>
        <dbReference type="RuleBase" id="RU004466"/>
    </source>
</evidence>
<dbReference type="SFLD" id="SFLDS00005">
    <property type="entry name" value="Isoprenoid_Synthase_Type_I"/>
    <property type="match status" value="1"/>
</dbReference>
<dbReference type="PANTHER" id="PTHR12001:SF85">
    <property type="entry name" value="SHORT CHAIN ISOPRENYL DIPHOSPHATE SYNTHASE"/>
    <property type="match status" value="1"/>
</dbReference>
<gene>
    <name evidence="7" type="ORF">Cpap_3721</name>
</gene>
<dbReference type="RefSeq" id="WP_004615897.1">
    <property type="nucleotide sequence ID" value="NZ_ACXX02000001.1"/>
</dbReference>
<dbReference type="GO" id="GO:0008299">
    <property type="term" value="P:isoprenoid biosynthetic process"/>
    <property type="evidence" value="ECO:0007669"/>
    <property type="project" value="InterPro"/>
</dbReference>
<comment type="caution">
    <text evidence="7">The sequence shown here is derived from an EMBL/GenBank/DDBJ whole genome shotgun (WGS) entry which is preliminary data.</text>
</comment>
<dbReference type="InterPro" id="IPR033749">
    <property type="entry name" value="Polyprenyl_synt_CS"/>
</dbReference>
<name>F1T741_9FIRM</name>
<dbReference type="InterPro" id="IPR000092">
    <property type="entry name" value="Polyprenyl_synt"/>
</dbReference>
<evidence type="ECO:0000256" key="1">
    <source>
        <dbReference type="ARBA" id="ARBA00001946"/>
    </source>
</evidence>
<sequence length="335" mass="38095">MINILCERDEKYYQSMVLRVKNRISESICDSDLPLYSAARHYMGKGKHLRALMLLLACGATGGEPSNAIDIAAGHEILHTFSLVQDDIMDKSEKRRGTDTVHIKYGLDTAILSADYLFLKAFESFNINFINHEFDNAKRSRLLKEILELGMVICEGQFLDLNFERKFSLAEDDYLDMIYKKTAVFFEKVCTIGGIIADTSEENIHSISEMGKCLGMAFQIKDDMLSFFGDEKVVEKSLVSDVEGGKITLPIIYVLQKASTSEKDFIKNLFEKQHVEPGNIDCLKKILQSYDVEDYAEGIAMKYISRAKDKLAELPYSYEIQILDGLLNFALYRNK</sequence>
<keyword evidence="3 6" id="KW-0808">Transferase</keyword>
<dbReference type="SFLD" id="SFLDG01017">
    <property type="entry name" value="Polyprenyl_Transferase_Like"/>
    <property type="match status" value="1"/>
</dbReference>
<accession>F1T741</accession>
<dbReference type="Gene3D" id="1.10.600.10">
    <property type="entry name" value="Farnesyl Diphosphate Synthase"/>
    <property type="match status" value="1"/>
</dbReference>
<dbReference type="OrthoDB" id="9805316at2"/>
<comment type="similarity">
    <text evidence="2 6">Belongs to the FPP/GGPP synthase family.</text>
</comment>
<dbReference type="PROSITE" id="PS00723">
    <property type="entry name" value="POLYPRENYL_SYNTHASE_1"/>
    <property type="match status" value="1"/>
</dbReference>
<keyword evidence="8" id="KW-1185">Reference proteome</keyword>
<organism evidence="7 8">
    <name type="scientific">Ruminiclostridium papyrosolvens DSM 2782</name>
    <dbReference type="NCBI Taxonomy" id="588581"/>
    <lineage>
        <taxon>Bacteria</taxon>
        <taxon>Bacillati</taxon>
        <taxon>Bacillota</taxon>
        <taxon>Clostridia</taxon>
        <taxon>Eubacteriales</taxon>
        <taxon>Oscillospiraceae</taxon>
        <taxon>Ruminiclostridium</taxon>
    </lineage>
</organism>
<dbReference type="GO" id="GO:0046872">
    <property type="term" value="F:metal ion binding"/>
    <property type="evidence" value="ECO:0007669"/>
    <property type="project" value="UniProtKB-KW"/>
</dbReference>
<evidence type="ECO:0000256" key="5">
    <source>
        <dbReference type="ARBA" id="ARBA00022842"/>
    </source>
</evidence>
<dbReference type="GO" id="GO:0004659">
    <property type="term" value="F:prenyltransferase activity"/>
    <property type="evidence" value="ECO:0007669"/>
    <property type="project" value="InterPro"/>
</dbReference>